<keyword evidence="6 8" id="KW-1133">Transmembrane helix</keyword>
<dbReference type="GO" id="GO:0016020">
    <property type="term" value="C:membrane"/>
    <property type="evidence" value="ECO:0007669"/>
    <property type="project" value="UniProtKB-SubCell"/>
</dbReference>
<keyword evidence="7 8" id="KW-0472">Membrane</keyword>
<dbReference type="FunFam" id="3.40.50.300:FF:000287">
    <property type="entry name" value="Multidrug ABC transporter ATP-binding protein"/>
    <property type="match status" value="1"/>
</dbReference>
<keyword evidence="4" id="KW-0547">Nucleotide-binding</keyword>
<evidence type="ECO:0000313" key="11">
    <source>
        <dbReference type="EMBL" id="CUS52234.1"/>
    </source>
</evidence>
<dbReference type="SUPFAM" id="SSF90123">
    <property type="entry name" value="ABC transporter transmembrane region"/>
    <property type="match status" value="1"/>
</dbReference>
<organism evidence="11">
    <name type="scientific">hydrothermal vent metagenome</name>
    <dbReference type="NCBI Taxonomy" id="652676"/>
    <lineage>
        <taxon>unclassified sequences</taxon>
        <taxon>metagenomes</taxon>
        <taxon>ecological metagenomes</taxon>
    </lineage>
</organism>
<evidence type="ECO:0000259" key="9">
    <source>
        <dbReference type="PROSITE" id="PS50893"/>
    </source>
</evidence>
<reference evidence="11" key="1">
    <citation type="submission" date="2015-10" db="EMBL/GenBank/DDBJ databases">
        <authorList>
            <person name="Gilbert D.G."/>
        </authorList>
    </citation>
    <scope>NUCLEOTIDE SEQUENCE</scope>
</reference>
<feature type="transmembrane region" description="Helical" evidence="8">
    <location>
        <begin position="198"/>
        <end position="214"/>
    </location>
</feature>
<feature type="transmembrane region" description="Helical" evidence="8">
    <location>
        <begin position="281"/>
        <end position="302"/>
    </location>
</feature>
<dbReference type="AlphaFoldDB" id="A0A160TUL9"/>
<dbReference type="GO" id="GO:0016887">
    <property type="term" value="F:ATP hydrolysis activity"/>
    <property type="evidence" value="ECO:0007669"/>
    <property type="project" value="InterPro"/>
</dbReference>
<comment type="subcellular location">
    <subcellularLocation>
        <location evidence="1">Membrane</location>
        <topology evidence="1">Multi-pass membrane protein</topology>
    </subcellularLocation>
</comment>
<gene>
    <name evidence="11" type="ORF">MGWOODY_XGa1263</name>
</gene>
<dbReference type="InterPro" id="IPR003593">
    <property type="entry name" value="AAA+_ATPase"/>
</dbReference>
<dbReference type="InterPro" id="IPR011527">
    <property type="entry name" value="ABC1_TM_dom"/>
</dbReference>
<evidence type="ECO:0000256" key="2">
    <source>
        <dbReference type="ARBA" id="ARBA00022448"/>
    </source>
</evidence>
<keyword evidence="2" id="KW-0813">Transport</keyword>
<dbReference type="PROSITE" id="PS50929">
    <property type="entry name" value="ABC_TM1F"/>
    <property type="match status" value="1"/>
</dbReference>
<dbReference type="CDD" id="cd18545">
    <property type="entry name" value="ABC_6TM_YknV_like"/>
    <property type="match status" value="1"/>
</dbReference>
<keyword evidence="3 8" id="KW-0812">Transmembrane</keyword>
<evidence type="ECO:0000256" key="5">
    <source>
        <dbReference type="ARBA" id="ARBA00022840"/>
    </source>
</evidence>
<dbReference type="InterPro" id="IPR027417">
    <property type="entry name" value="P-loop_NTPase"/>
</dbReference>
<evidence type="ECO:0000256" key="6">
    <source>
        <dbReference type="ARBA" id="ARBA00022989"/>
    </source>
</evidence>
<accession>A0A160TUL9</accession>
<dbReference type="InterPro" id="IPR017871">
    <property type="entry name" value="ABC_transporter-like_CS"/>
</dbReference>
<dbReference type="PANTHER" id="PTHR43394">
    <property type="entry name" value="ATP-DEPENDENT PERMEASE MDL1, MITOCHONDRIAL"/>
    <property type="match status" value="1"/>
</dbReference>
<dbReference type="InterPro" id="IPR003439">
    <property type="entry name" value="ABC_transporter-like_ATP-bd"/>
</dbReference>
<sequence length="621" mass="68669">MRLLTENTVAGSGTQPERAVVGAQISHDEEMFGRAFDGRVIRRFFAFVWPYRATLVLALLAVLLFVGTQLAIPLVILFAIDHTLSPASVATTTLSTVVMVFASVIIVNYLANYLQEVLVGRVAENVIVDLRRAMFSHLQRVALSFMDKTEVGRVMSRLQSDTGTLQEYLESSVFAIGDLVLLLGITITILVLNFELGALTLSIMPVLLLVRYFWLPHARAAFRLARETNSRANGALAETIRGIQTIQVMVRESINFRLYSKLCDLNRDAHLRAAKLAQVNVPIVDTLTGVAMAIIIIVGGRMVLNDELALGVMVAFIFYVQRFFDPIRSLTIQYSMMQRAMVSGQRILEVLDVPEAIKDKPNALELSSCSGRVEFSHVSFSYVSDTPVLSDISLKIKAGEKVALVGPTGSGKSTVAALLRRFYDVSSGQILVDGHDIRNVSQLSLGTHMAMVLQEPYLFSGSIFENIQYSSTDKSRTDVETAAQAVGAHDFITRLPGAYEFIIDQRGGNLSLGQRQLLSFARALVADTRILILDEATANVDSYSEMKIQKALNVLLQGRTAIVIAHRLATVRECDRIFVLHHGRLIEEGNHDQLIVQNGLYAGLYRMNYGSFDDLAIKHRD</sequence>
<evidence type="ECO:0000256" key="8">
    <source>
        <dbReference type="SAM" id="Phobius"/>
    </source>
</evidence>
<feature type="transmembrane region" description="Helical" evidence="8">
    <location>
        <begin position="92"/>
        <end position="111"/>
    </location>
</feature>
<proteinExistence type="predicted"/>
<evidence type="ECO:0000256" key="4">
    <source>
        <dbReference type="ARBA" id="ARBA00022741"/>
    </source>
</evidence>
<evidence type="ECO:0000256" key="1">
    <source>
        <dbReference type="ARBA" id="ARBA00004141"/>
    </source>
</evidence>
<dbReference type="Pfam" id="PF00664">
    <property type="entry name" value="ABC_membrane"/>
    <property type="match status" value="1"/>
</dbReference>
<dbReference type="Pfam" id="PF00005">
    <property type="entry name" value="ABC_tran"/>
    <property type="match status" value="1"/>
</dbReference>
<dbReference type="GO" id="GO:0015421">
    <property type="term" value="F:ABC-type oligopeptide transporter activity"/>
    <property type="evidence" value="ECO:0007669"/>
    <property type="project" value="TreeGrafter"/>
</dbReference>
<feature type="domain" description="ABC transporter" evidence="9">
    <location>
        <begin position="373"/>
        <end position="607"/>
    </location>
</feature>
<dbReference type="SMART" id="SM00382">
    <property type="entry name" value="AAA"/>
    <property type="match status" value="1"/>
</dbReference>
<evidence type="ECO:0000256" key="7">
    <source>
        <dbReference type="ARBA" id="ARBA00023136"/>
    </source>
</evidence>
<dbReference type="InterPro" id="IPR039421">
    <property type="entry name" value="Type_1_exporter"/>
</dbReference>
<evidence type="ECO:0000256" key="3">
    <source>
        <dbReference type="ARBA" id="ARBA00022692"/>
    </source>
</evidence>
<keyword evidence="5 11" id="KW-0067">ATP-binding</keyword>
<dbReference type="Gene3D" id="3.40.50.300">
    <property type="entry name" value="P-loop containing nucleotide triphosphate hydrolases"/>
    <property type="match status" value="1"/>
</dbReference>
<name>A0A160TUL9_9ZZZZ</name>
<evidence type="ECO:0000259" key="10">
    <source>
        <dbReference type="PROSITE" id="PS50929"/>
    </source>
</evidence>
<feature type="transmembrane region" description="Helical" evidence="8">
    <location>
        <begin position="173"/>
        <end position="192"/>
    </location>
</feature>
<dbReference type="EMBL" id="CZRL01000078">
    <property type="protein sequence ID" value="CUS52234.1"/>
    <property type="molecule type" value="Genomic_DNA"/>
</dbReference>
<dbReference type="GO" id="GO:0005524">
    <property type="term" value="F:ATP binding"/>
    <property type="evidence" value="ECO:0007669"/>
    <property type="project" value="UniProtKB-KW"/>
</dbReference>
<dbReference type="CDD" id="cd03254">
    <property type="entry name" value="ABCC_Glucan_exporter_like"/>
    <property type="match status" value="1"/>
</dbReference>
<feature type="domain" description="ABC transmembrane type-1" evidence="10">
    <location>
        <begin position="56"/>
        <end position="339"/>
    </location>
</feature>
<dbReference type="PROSITE" id="PS00211">
    <property type="entry name" value="ABC_TRANSPORTER_1"/>
    <property type="match status" value="1"/>
</dbReference>
<dbReference type="SUPFAM" id="SSF52540">
    <property type="entry name" value="P-loop containing nucleoside triphosphate hydrolases"/>
    <property type="match status" value="1"/>
</dbReference>
<protein>
    <submittedName>
        <fullName evidence="11">ABC-transport protein, ATP-binding component</fullName>
    </submittedName>
</protein>
<dbReference type="InterPro" id="IPR036640">
    <property type="entry name" value="ABC1_TM_sf"/>
</dbReference>
<dbReference type="Gene3D" id="1.20.1560.10">
    <property type="entry name" value="ABC transporter type 1, transmembrane domain"/>
    <property type="match status" value="1"/>
</dbReference>
<feature type="transmembrane region" description="Helical" evidence="8">
    <location>
        <begin position="53"/>
        <end position="80"/>
    </location>
</feature>
<dbReference type="PROSITE" id="PS50893">
    <property type="entry name" value="ABC_TRANSPORTER_2"/>
    <property type="match status" value="1"/>
</dbReference>
<dbReference type="PANTHER" id="PTHR43394:SF1">
    <property type="entry name" value="ATP-BINDING CASSETTE SUB-FAMILY B MEMBER 10, MITOCHONDRIAL"/>
    <property type="match status" value="1"/>
</dbReference>